<feature type="transmembrane region" description="Helical" evidence="1">
    <location>
        <begin position="27"/>
        <end position="46"/>
    </location>
</feature>
<sequence>MLAAIICSPAVFLPGTGADTMQIVGLVALACAALTVFEYSSVYPSLVEFRDAAPYNRIRFLLLATLVLSLSLAAIAPFEPTVLNRLLVALGQAIAGELDFSYSPLHLMMQSLPAHAAPETQRLVGALAGLALGISLIGVAIFLLVFRVMGWPGGQERFNIWINLPTFDPTMGGDVVERLRRDAWVNTSLGLVCPFLMPVALKLVSIAFPSMMPASQHALIWVVTAWAFLPALLVMRGVALGRVSALIAQRRRSARAAGEEDGQYQTA</sequence>
<gene>
    <name evidence="2" type="ORF">VSX56_11750</name>
</gene>
<dbReference type="EMBL" id="JAYWLC010000008">
    <property type="protein sequence ID" value="MER5172449.1"/>
    <property type="molecule type" value="Genomic_DNA"/>
</dbReference>
<dbReference type="RefSeq" id="WP_339115433.1">
    <property type="nucleotide sequence ID" value="NZ_JAYWLC010000008.1"/>
</dbReference>
<keyword evidence="1" id="KW-0472">Membrane</keyword>
<proteinExistence type="predicted"/>
<reference evidence="2 3" key="1">
    <citation type="submission" date="2024-01" db="EMBL/GenBank/DDBJ databases">
        <authorList>
            <person name="Deng Y."/>
            <person name="Su J."/>
        </authorList>
    </citation>
    <scope>NUCLEOTIDE SEQUENCE [LARGE SCALE GENOMIC DNA]</scope>
    <source>
        <strain evidence="2 3">CPCC 100088</strain>
    </source>
</reference>
<feature type="transmembrane region" description="Helical" evidence="1">
    <location>
        <begin position="218"/>
        <end position="243"/>
    </location>
</feature>
<reference evidence="2 3" key="2">
    <citation type="submission" date="2024-06" db="EMBL/GenBank/DDBJ databases">
        <title>Thioclava kandeliae sp. nov. from a rhizosphere soil sample of Kandelia candel in a mangrove.</title>
        <authorList>
            <person name="Mu T."/>
        </authorList>
    </citation>
    <scope>NUCLEOTIDE SEQUENCE [LARGE SCALE GENOMIC DNA]</scope>
    <source>
        <strain evidence="2 3">CPCC 100088</strain>
    </source>
</reference>
<evidence type="ECO:0000313" key="3">
    <source>
        <dbReference type="Proteomes" id="UP001438953"/>
    </source>
</evidence>
<dbReference type="Proteomes" id="UP001438953">
    <property type="component" value="Unassembled WGS sequence"/>
</dbReference>
<evidence type="ECO:0000256" key="1">
    <source>
        <dbReference type="SAM" id="Phobius"/>
    </source>
</evidence>
<organism evidence="2 3">
    <name type="scientific">Thioclava kandeliae</name>
    <dbReference type="NCBI Taxonomy" id="3070818"/>
    <lineage>
        <taxon>Bacteria</taxon>
        <taxon>Pseudomonadati</taxon>
        <taxon>Pseudomonadota</taxon>
        <taxon>Alphaproteobacteria</taxon>
        <taxon>Rhodobacterales</taxon>
        <taxon>Paracoccaceae</taxon>
        <taxon>Thioclava</taxon>
    </lineage>
</organism>
<name>A0ABV1SHS3_9RHOB</name>
<keyword evidence="1" id="KW-0812">Transmembrane</keyword>
<comment type="caution">
    <text evidence="2">The sequence shown here is derived from an EMBL/GenBank/DDBJ whole genome shotgun (WGS) entry which is preliminary data.</text>
</comment>
<keyword evidence="3" id="KW-1185">Reference proteome</keyword>
<feature type="transmembrane region" description="Helical" evidence="1">
    <location>
        <begin position="123"/>
        <end position="146"/>
    </location>
</feature>
<feature type="transmembrane region" description="Helical" evidence="1">
    <location>
        <begin position="188"/>
        <end position="212"/>
    </location>
</feature>
<keyword evidence="1" id="KW-1133">Transmembrane helix</keyword>
<protein>
    <submittedName>
        <fullName evidence="2">Uncharacterized protein</fullName>
    </submittedName>
</protein>
<accession>A0ABV1SHS3</accession>
<feature type="transmembrane region" description="Helical" evidence="1">
    <location>
        <begin position="58"/>
        <end position="78"/>
    </location>
</feature>
<evidence type="ECO:0000313" key="2">
    <source>
        <dbReference type="EMBL" id="MER5172449.1"/>
    </source>
</evidence>